<dbReference type="AlphaFoldDB" id="A0A5C5VJH5"/>
<evidence type="ECO:0000313" key="2">
    <source>
        <dbReference type="Proteomes" id="UP000316714"/>
    </source>
</evidence>
<dbReference type="InterPro" id="IPR045534">
    <property type="entry name" value="DUF6428"/>
</dbReference>
<evidence type="ECO:0000313" key="1">
    <source>
        <dbReference type="EMBL" id="TWT38039.1"/>
    </source>
</evidence>
<dbReference type="OrthoDB" id="66316at2"/>
<proteinExistence type="predicted"/>
<dbReference type="Proteomes" id="UP000316714">
    <property type="component" value="Unassembled WGS sequence"/>
</dbReference>
<sequence length="164" mass="17467">MNVTEFRQALADHPGRGLRFLIDDQAAIADHFHVTEVGRVEKRFVDCGGKPRQTVACVLQTLVAYDTDHRLTTDKLAGIMSLVAKLDLPADAPVEVEHQERSVSIDAVDRFAERDGVLEFRLAAKQTACLAEDACGLGPADSTPASDGLPVLGEGCCGGTTGCC</sequence>
<reference evidence="1 2" key="1">
    <citation type="submission" date="2019-02" db="EMBL/GenBank/DDBJ databases">
        <title>Deep-cultivation of Planctomycetes and their phenomic and genomic characterization uncovers novel biology.</title>
        <authorList>
            <person name="Wiegand S."/>
            <person name="Jogler M."/>
            <person name="Boedeker C."/>
            <person name="Pinto D."/>
            <person name="Vollmers J."/>
            <person name="Rivas-Marin E."/>
            <person name="Kohn T."/>
            <person name="Peeters S.H."/>
            <person name="Heuer A."/>
            <person name="Rast P."/>
            <person name="Oberbeckmann S."/>
            <person name="Bunk B."/>
            <person name="Jeske O."/>
            <person name="Meyerdierks A."/>
            <person name="Storesund J.E."/>
            <person name="Kallscheuer N."/>
            <person name="Luecker S."/>
            <person name="Lage O.M."/>
            <person name="Pohl T."/>
            <person name="Merkel B.J."/>
            <person name="Hornburger P."/>
            <person name="Mueller R.-W."/>
            <person name="Bruemmer F."/>
            <person name="Labrenz M."/>
            <person name="Spormann A.M."/>
            <person name="Op Den Camp H."/>
            <person name="Overmann J."/>
            <person name="Amann R."/>
            <person name="Jetten M.S.M."/>
            <person name="Mascher T."/>
            <person name="Medema M.H."/>
            <person name="Devos D.P."/>
            <person name="Kaster A.-K."/>
            <person name="Ovreas L."/>
            <person name="Rohde M."/>
            <person name="Galperin M.Y."/>
            <person name="Jogler C."/>
        </authorList>
    </citation>
    <scope>NUCLEOTIDE SEQUENCE [LARGE SCALE GENOMIC DNA]</scope>
    <source>
        <strain evidence="1 2">KOR34</strain>
    </source>
</reference>
<dbReference type="EMBL" id="SIHJ01000001">
    <property type="protein sequence ID" value="TWT38039.1"/>
    <property type="molecule type" value="Genomic_DNA"/>
</dbReference>
<name>A0A5C5VJH5_9BACT</name>
<keyword evidence="2" id="KW-1185">Reference proteome</keyword>
<accession>A0A5C5VJH5</accession>
<comment type="caution">
    <text evidence="1">The sequence shown here is derived from an EMBL/GenBank/DDBJ whole genome shotgun (WGS) entry which is preliminary data.</text>
</comment>
<dbReference type="RefSeq" id="WP_146565331.1">
    <property type="nucleotide sequence ID" value="NZ_SIHJ01000001.1"/>
</dbReference>
<dbReference type="Pfam" id="PF20001">
    <property type="entry name" value="DUF6428"/>
    <property type="match status" value="1"/>
</dbReference>
<organism evidence="1 2">
    <name type="scientific">Posidoniimonas corsicana</name>
    <dbReference type="NCBI Taxonomy" id="1938618"/>
    <lineage>
        <taxon>Bacteria</taxon>
        <taxon>Pseudomonadati</taxon>
        <taxon>Planctomycetota</taxon>
        <taxon>Planctomycetia</taxon>
        <taxon>Pirellulales</taxon>
        <taxon>Lacipirellulaceae</taxon>
        <taxon>Posidoniimonas</taxon>
    </lineage>
</organism>
<protein>
    <submittedName>
        <fullName evidence="1">Uncharacterized protein</fullName>
    </submittedName>
</protein>
<gene>
    <name evidence="1" type="ORF">KOR34_30070</name>
</gene>